<dbReference type="InterPro" id="IPR049874">
    <property type="entry name" value="ROK_cs"/>
</dbReference>
<dbReference type="PANTHER" id="PTHR18964:SF149">
    <property type="entry name" value="BIFUNCTIONAL UDP-N-ACETYLGLUCOSAMINE 2-EPIMERASE_N-ACETYLMANNOSAMINE KINASE"/>
    <property type="match status" value="1"/>
</dbReference>
<proteinExistence type="inferred from homology"/>
<evidence type="ECO:0000313" key="2">
    <source>
        <dbReference type="EMBL" id="HGK29069.1"/>
    </source>
</evidence>
<dbReference type="EMBL" id="DSUT01000189">
    <property type="protein sequence ID" value="HGK29069.1"/>
    <property type="molecule type" value="Genomic_DNA"/>
</dbReference>
<dbReference type="InterPro" id="IPR043129">
    <property type="entry name" value="ATPase_NBD"/>
</dbReference>
<dbReference type="SUPFAM" id="SSF53067">
    <property type="entry name" value="Actin-like ATPase domain"/>
    <property type="match status" value="1"/>
</dbReference>
<dbReference type="AlphaFoldDB" id="A0A7C4CEW9"/>
<gene>
    <name evidence="2" type="ORF">ENS41_09025</name>
</gene>
<comment type="similarity">
    <text evidence="1">Belongs to the ROK (NagC/XylR) family.</text>
</comment>
<sequence>MACDIGVDIGGTNIKLGLVDAHGRVTHRLTLATQARRGPGPALERLGRRINELAEVRRVRSVGVGIAGLVDHVRGVVRLPPNLPGWHGTPVKTILEDLTGLPVAVANDVNAVTLGEWLFGRGKGCRNLFCLTLGTGVGGGIVADNRLLLGANHAAGELGHTVICAEGAACACGGRGCLEAYVSSRAIIERARRLLRRQLRRLAGHRNQLRMFPGHAEDPSSIFALVKDRLAAVTPREIGIAARAGDRLALEVVEETAGYLSIGISNLVALFDPELVIIGGGVSRIGRPLLRAVRRQVMARIPLFSGRRFEVVLSKLGTNSGILGASRLARHLNA</sequence>
<reference evidence="2" key="1">
    <citation type="journal article" date="2020" name="mSystems">
        <title>Genome- and Community-Level Interaction Insights into Carbon Utilization and Element Cycling Functions of Hydrothermarchaeota in Hydrothermal Sediment.</title>
        <authorList>
            <person name="Zhou Z."/>
            <person name="Liu Y."/>
            <person name="Xu W."/>
            <person name="Pan J."/>
            <person name="Luo Z.H."/>
            <person name="Li M."/>
        </authorList>
    </citation>
    <scope>NUCLEOTIDE SEQUENCE [LARGE SCALE GENOMIC DNA]</scope>
    <source>
        <strain evidence="2">SpSt-488</strain>
    </source>
</reference>
<dbReference type="PANTHER" id="PTHR18964">
    <property type="entry name" value="ROK (REPRESSOR, ORF, KINASE) FAMILY"/>
    <property type="match status" value="1"/>
</dbReference>
<name>A0A7C4CEW9_UNCW3</name>
<protein>
    <submittedName>
        <fullName evidence="2">ROK family protein</fullName>
    </submittedName>
</protein>
<dbReference type="PROSITE" id="PS01125">
    <property type="entry name" value="ROK"/>
    <property type="match status" value="1"/>
</dbReference>
<dbReference type="Gene3D" id="3.30.420.40">
    <property type="match status" value="2"/>
</dbReference>
<evidence type="ECO:0000256" key="1">
    <source>
        <dbReference type="ARBA" id="ARBA00006479"/>
    </source>
</evidence>
<dbReference type="InterPro" id="IPR000600">
    <property type="entry name" value="ROK"/>
</dbReference>
<dbReference type="Pfam" id="PF00480">
    <property type="entry name" value="ROK"/>
    <property type="match status" value="1"/>
</dbReference>
<accession>A0A7C4CEW9</accession>
<comment type="caution">
    <text evidence="2">The sequence shown here is derived from an EMBL/GenBank/DDBJ whole genome shotgun (WGS) entry which is preliminary data.</text>
</comment>
<organism evidence="2">
    <name type="scientific">candidate division WOR-3 bacterium</name>
    <dbReference type="NCBI Taxonomy" id="2052148"/>
    <lineage>
        <taxon>Bacteria</taxon>
        <taxon>Bacteria division WOR-3</taxon>
    </lineage>
</organism>